<keyword evidence="3" id="KW-1185">Reference proteome</keyword>
<dbReference type="InterPro" id="IPR003343">
    <property type="entry name" value="Big_2"/>
</dbReference>
<name>A0ABY3SFU7_9BACL</name>
<dbReference type="InterPro" id="IPR015217">
    <property type="entry name" value="Invasin_dom_3"/>
</dbReference>
<dbReference type="InterPro" id="IPR008964">
    <property type="entry name" value="Invasin/intimin_cell_adhesion"/>
</dbReference>
<gene>
    <name evidence="2" type="ORF">L0M14_23925</name>
</gene>
<dbReference type="Gene3D" id="2.60.40.1080">
    <property type="match status" value="1"/>
</dbReference>
<organism evidence="2 3">
    <name type="scientific">Paenibacillus hexagrammi</name>
    <dbReference type="NCBI Taxonomy" id="2908839"/>
    <lineage>
        <taxon>Bacteria</taxon>
        <taxon>Bacillati</taxon>
        <taxon>Bacillota</taxon>
        <taxon>Bacilli</taxon>
        <taxon>Bacillales</taxon>
        <taxon>Paenibacillaceae</taxon>
        <taxon>Paenibacillus</taxon>
    </lineage>
</organism>
<evidence type="ECO:0000313" key="3">
    <source>
        <dbReference type="Proteomes" id="UP001649230"/>
    </source>
</evidence>
<dbReference type="RefSeq" id="WP_235118992.1">
    <property type="nucleotide sequence ID" value="NZ_CP090978.1"/>
</dbReference>
<proteinExistence type="predicted"/>
<dbReference type="SMART" id="SM00635">
    <property type="entry name" value="BID_2"/>
    <property type="match status" value="1"/>
</dbReference>
<evidence type="ECO:0000313" key="2">
    <source>
        <dbReference type="EMBL" id="UJF32644.1"/>
    </source>
</evidence>
<dbReference type="Pfam" id="PF09134">
    <property type="entry name" value="Invasin_D3"/>
    <property type="match status" value="2"/>
</dbReference>
<accession>A0ABY3SFU7</accession>
<dbReference type="EMBL" id="CP090978">
    <property type="protein sequence ID" value="UJF32644.1"/>
    <property type="molecule type" value="Genomic_DNA"/>
</dbReference>
<evidence type="ECO:0000259" key="1">
    <source>
        <dbReference type="SMART" id="SM00635"/>
    </source>
</evidence>
<feature type="domain" description="BIG2" evidence="1">
    <location>
        <begin position="302"/>
        <end position="383"/>
    </location>
</feature>
<dbReference type="Proteomes" id="UP001649230">
    <property type="component" value="Chromosome"/>
</dbReference>
<dbReference type="InterPro" id="IPR013783">
    <property type="entry name" value="Ig-like_fold"/>
</dbReference>
<dbReference type="SUPFAM" id="SSF49373">
    <property type="entry name" value="Invasin/intimin cell-adhesion fragments"/>
    <property type="match status" value="3"/>
</dbReference>
<protein>
    <recommendedName>
        <fullName evidence="1">BIG2 domain-containing protein</fullName>
    </recommendedName>
</protein>
<dbReference type="Gene3D" id="2.60.40.10">
    <property type="entry name" value="Immunoglobulins"/>
    <property type="match status" value="2"/>
</dbReference>
<reference evidence="2 3" key="1">
    <citation type="journal article" date="2024" name="Int. J. Syst. Evol. Microbiol.">
        <title>Paenibacillus hexagrammi sp. nov., a novel bacterium isolated from the gut content of Hexagrammos agrammus.</title>
        <authorList>
            <person name="Jung H.K."/>
            <person name="Kim D.G."/>
            <person name="Zin H."/>
            <person name="Park J."/>
            <person name="Jung H."/>
            <person name="Kim Y.O."/>
            <person name="Kong H.J."/>
            <person name="Kim J.W."/>
            <person name="Kim Y.S."/>
        </authorList>
    </citation>
    <scope>NUCLEOTIDE SEQUENCE [LARGE SCALE GENOMIC DNA]</scope>
    <source>
        <strain evidence="2 3">YPD9-1</strain>
    </source>
</reference>
<sequence>MGIRRYGYAQTWCKRICGLAVILLAARLLLPPLHTYASSWTELKGTLYTDDVAVPADGTSGVKVFLVLRDQDGHAVDLSPEQIRWHATLGTWAGTPTSEGNGTYAATLTATTIAGVSYVSAEAAGVTLTDLARVYFKPGAPSPERSVMTVSRQSLPADDSSQTVISLQLKDAHGNDIAEPSEGLQFFTSSGQLSSVTHVTYGHYEASLVSAIYGRLGTLKESAGSALQSETDWQEGAIPSETPNIEPLPISLSFSYESYGTYQAVLTAPSAEGTAAVTASLNGVTVTSNVYVTFSHSAVSIEPVSLSFGQASYVVNVGQQVSVGLSALWSDQSESSVTPFATYSVTDASIAAVDNGGIVHGLKAGQTVLTATYGGQSKDTSIVVTTPVVDPTPPPNRVIQGRPCRLYRRHLIRTSKLTL</sequence>